<accession>A0A918JH37</accession>
<protein>
    <recommendedName>
        <fullName evidence="3">Exonuclease domain-containing protein</fullName>
    </recommendedName>
</protein>
<dbReference type="SUPFAM" id="SSF53098">
    <property type="entry name" value="Ribonuclease H-like"/>
    <property type="match status" value="1"/>
</dbReference>
<reference evidence="1" key="2">
    <citation type="submission" date="2020-09" db="EMBL/GenBank/DDBJ databases">
        <authorList>
            <person name="Sun Q."/>
            <person name="Kim S."/>
        </authorList>
    </citation>
    <scope>NUCLEOTIDE SEQUENCE</scope>
    <source>
        <strain evidence="1">KCTC 22164</strain>
    </source>
</reference>
<sequence length="162" mass="18311">MVSPPPIIDIEASGFGAQSYPIEVGAVNADGERFCRLIRPFPHWQHWDDSAQALHGISRCHLQENGNDARDVCLALNDFLGSQQAYSDGWVVDHPWLIKLYSCAGVAMSFRLSALEYVLSAIQMENWRATRQRIQQGYQEERHRASVDAEIIQQTFVHSAAR</sequence>
<comment type="caution">
    <text evidence="1">The sequence shown here is derived from an EMBL/GenBank/DDBJ whole genome shotgun (WGS) entry which is preliminary data.</text>
</comment>
<dbReference type="Proteomes" id="UP000631300">
    <property type="component" value="Unassembled WGS sequence"/>
</dbReference>
<dbReference type="InterPro" id="IPR036397">
    <property type="entry name" value="RNaseH_sf"/>
</dbReference>
<organism evidence="1 2">
    <name type="scientific">Alteromonas halophila</name>
    <dbReference type="NCBI Taxonomy" id="516698"/>
    <lineage>
        <taxon>Bacteria</taxon>
        <taxon>Pseudomonadati</taxon>
        <taxon>Pseudomonadota</taxon>
        <taxon>Gammaproteobacteria</taxon>
        <taxon>Alteromonadales</taxon>
        <taxon>Alteromonadaceae</taxon>
        <taxon>Alteromonas/Salinimonas group</taxon>
        <taxon>Alteromonas</taxon>
    </lineage>
</organism>
<evidence type="ECO:0000313" key="1">
    <source>
        <dbReference type="EMBL" id="GGW81189.1"/>
    </source>
</evidence>
<dbReference type="Gene3D" id="3.30.420.10">
    <property type="entry name" value="Ribonuclease H-like superfamily/Ribonuclease H"/>
    <property type="match status" value="1"/>
</dbReference>
<dbReference type="GO" id="GO:0003676">
    <property type="term" value="F:nucleic acid binding"/>
    <property type="evidence" value="ECO:0007669"/>
    <property type="project" value="InterPro"/>
</dbReference>
<dbReference type="AlphaFoldDB" id="A0A918JH37"/>
<reference evidence="1" key="1">
    <citation type="journal article" date="2014" name="Int. J. Syst. Evol. Microbiol.">
        <title>Complete genome sequence of Corynebacterium casei LMG S-19264T (=DSM 44701T), isolated from a smear-ripened cheese.</title>
        <authorList>
            <consortium name="US DOE Joint Genome Institute (JGI-PGF)"/>
            <person name="Walter F."/>
            <person name="Albersmeier A."/>
            <person name="Kalinowski J."/>
            <person name="Ruckert C."/>
        </authorList>
    </citation>
    <scope>NUCLEOTIDE SEQUENCE</scope>
    <source>
        <strain evidence="1">KCTC 22164</strain>
    </source>
</reference>
<evidence type="ECO:0000313" key="2">
    <source>
        <dbReference type="Proteomes" id="UP000631300"/>
    </source>
</evidence>
<proteinExistence type="predicted"/>
<dbReference type="RefSeq" id="WP_189404541.1">
    <property type="nucleotide sequence ID" value="NZ_BMXP01000002.1"/>
</dbReference>
<evidence type="ECO:0008006" key="3">
    <source>
        <dbReference type="Google" id="ProtNLM"/>
    </source>
</evidence>
<dbReference type="EMBL" id="BMXP01000002">
    <property type="protein sequence ID" value="GGW81189.1"/>
    <property type="molecule type" value="Genomic_DNA"/>
</dbReference>
<dbReference type="InterPro" id="IPR012337">
    <property type="entry name" value="RNaseH-like_sf"/>
</dbReference>
<name>A0A918JH37_9ALTE</name>
<keyword evidence="2" id="KW-1185">Reference proteome</keyword>
<gene>
    <name evidence="1" type="ORF">GCM10007391_12910</name>
</gene>